<keyword evidence="1" id="KW-1003">Cell membrane</keyword>
<evidence type="ECO:0000256" key="2">
    <source>
        <dbReference type="ARBA" id="ARBA00022729"/>
    </source>
</evidence>
<sequence>MIPSLIRRSAVLLSVLALPLSGCAGSADREAEQGQPQAKAEAAPVELTFYTYGNTLTNTEFEQFFAAPVRQAHPHITLKRITPPPETTPEELLSSGTLPDLIYTSDGSYTRFTTLGAVEDLNGLVQKHGFDLSRLKPVLTESIRSYSGKGELVALPFSHNLSILYYNKDIFDKFGVPYPPAEGLTWDQALELGKQLTRSEDGIRYIGIDPGGPAQVARSLSLPLIDPQSGRAALQSAGWSKVFSTLKQAYEIPGFVGPEGKFSYDKDTFMKDQTLAMRVSYLANMIGPLEELRKEGRELNWDLAPPPYYEEPKVSGSIHSLLISKHSRHKDEAFAVIATALGDEVQRKAARNGRVPSIHKPELQQEYGADIEVLQGKNLGSVFKVEPRQVTSPSEYDAEAGKWLTKAAEDLALNGTDVNTVLRKAQEGAGKEIEALRRNK</sequence>
<keyword evidence="5" id="KW-0449">Lipoprotein</keyword>
<dbReference type="HOGENOM" id="CLU_622333_0_0_9"/>
<keyword evidence="2 6" id="KW-0732">Signal</keyword>
<dbReference type="EMBL" id="CP002869">
    <property type="protein sequence ID" value="AEI43035.1"/>
    <property type="molecule type" value="Genomic_DNA"/>
</dbReference>
<keyword evidence="4" id="KW-0564">Palmitate</keyword>
<dbReference type="Gene3D" id="3.40.190.10">
    <property type="entry name" value="Periplasmic binding protein-like II"/>
    <property type="match status" value="1"/>
</dbReference>
<protein>
    <submittedName>
        <fullName evidence="7">Extracellular solute-binding protein family 1</fullName>
    </submittedName>
</protein>
<proteinExistence type="predicted"/>
<evidence type="ECO:0000256" key="6">
    <source>
        <dbReference type="SAM" id="SignalP"/>
    </source>
</evidence>
<name>F8F9A7_PAEMK</name>
<evidence type="ECO:0000256" key="5">
    <source>
        <dbReference type="ARBA" id="ARBA00023288"/>
    </source>
</evidence>
<organism evidence="7 8">
    <name type="scientific">Paenibacillus mucilaginosus (strain KNP414)</name>
    <dbReference type="NCBI Taxonomy" id="1036673"/>
    <lineage>
        <taxon>Bacteria</taxon>
        <taxon>Bacillati</taxon>
        <taxon>Bacillota</taxon>
        <taxon>Bacilli</taxon>
        <taxon>Bacillales</taxon>
        <taxon>Paenibacillaceae</taxon>
        <taxon>Paenibacillus</taxon>
    </lineage>
</organism>
<dbReference type="PATRIC" id="fig|1036673.3.peg.4139"/>
<dbReference type="SUPFAM" id="SSF53850">
    <property type="entry name" value="Periplasmic binding protein-like II"/>
    <property type="match status" value="1"/>
</dbReference>
<reference evidence="7 8" key="2">
    <citation type="journal article" date="2013" name="Genome Announc.">
        <title>Genome Sequence of Growth-Improving Paenibacillus mucilaginosus Strain KNP414.</title>
        <authorList>
            <person name="Lu J.J."/>
            <person name="Wang J.F."/>
            <person name="Hu X.F."/>
        </authorList>
    </citation>
    <scope>NUCLEOTIDE SEQUENCE [LARGE SCALE GENOMIC DNA]</scope>
    <source>
        <strain evidence="7 8">KNP414</strain>
    </source>
</reference>
<dbReference type="Pfam" id="PF01547">
    <property type="entry name" value="SBP_bac_1"/>
    <property type="match status" value="1"/>
</dbReference>
<dbReference type="InterPro" id="IPR006059">
    <property type="entry name" value="SBP"/>
</dbReference>
<evidence type="ECO:0000256" key="1">
    <source>
        <dbReference type="ARBA" id="ARBA00022475"/>
    </source>
</evidence>
<feature type="signal peptide" evidence="6">
    <location>
        <begin position="1"/>
        <end position="24"/>
    </location>
</feature>
<dbReference type="PANTHER" id="PTHR43649:SF33">
    <property type="entry name" value="POLYGALACTURONAN_RHAMNOGALACTURONAN-BINDING PROTEIN YTCQ"/>
    <property type="match status" value="1"/>
</dbReference>
<gene>
    <name evidence="7" type="ordered locus">KNP414_04505</name>
</gene>
<evidence type="ECO:0000313" key="7">
    <source>
        <dbReference type="EMBL" id="AEI43035.1"/>
    </source>
</evidence>
<dbReference type="KEGG" id="pms:KNP414_04505"/>
<evidence type="ECO:0000256" key="4">
    <source>
        <dbReference type="ARBA" id="ARBA00023139"/>
    </source>
</evidence>
<dbReference type="RefSeq" id="WP_013918189.1">
    <property type="nucleotide sequence ID" value="NC_015690.1"/>
</dbReference>
<dbReference type="InterPro" id="IPR050490">
    <property type="entry name" value="Bact_solute-bd_prot1"/>
</dbReference>
<dbReference type="PANTHER" id="PTHR43649">
    <property type="entry name" value="ARABINOSE-BINDING PROTEIN-RELATED"/>
    <property type="match status" value="1"/>
</dbReference>
<reference evidence="8" key="1">
    <citation type="submission" date="2011-06" db="EMBL/GenBank/DDBJ databases">
        <title>Complete genome sequence of Paenibacillus mucilaginosus KNP414.</title>
        <authorList>
            <person name="Wang J."/>
            <person name="Hu S."/>
            <person name="Hu X."/>
            <person name="Zhang B."/>
            <person name="Dong D."/>
            <person name="Zhang S."/>
            <person name="Zhao K."/>
            <person name="Wu D."/>
        </authorList>
    </citation>
    <scope>NUCLEOTIDE SEQUENCE [LARGE SCALE GENOMIC DNA]</scope>
    <source>
        <strain evidence="8">KNP414</strain>
    </source>
</reference>
<dbReference type="AlphaFoldDB" id="F8F9A7"/>
<accession>F8F9A7</accession>
<feature type="chain" id="PRO_5038529153" evidence="6">
    <location>
        <begin position="25"/>
        <end position="440"/>
    </location>
</feature>
<dbReference type="Proteomes" id="UP000006620">
    <property type="component" value="Chromosome"/>
</dbReference>
<evidence type="ECO:0000313" key="8">
    <source>
        <dbReference type="Proteomes" id="UP000006620"/>
    </source>
</evidence>
<evidence type="ECO:0000256" key="3">
    <source>
        <dbReference type="ARBA" id="ARBA00023136"/>
    </source>
</evidence>
<keyword evidence="3" id="KW-0472">Membrane</keyword>